<evidence type="ECO:0000313" key="2">
    <source>
        <dbReference type="Proteomes" id="UP000322159"/>
    </source>
</evidence>
<reference evidence="1 2" key="1">
    <citation type="submission" date="2019-09" db="EMBL/GenBank/DDBJ databases">
        <title>Genome sequencing of strain KACC 19322.</title>
        <authorList>
            <person name="Heo J."/>
            <person name="Kim S.-J."/>
            <person name="Kim J.-S."/>
            <person name="Hong S.-B."/>
            <person name="Kwon S.-W."/>
        </authorList>
    </citation>
    <scope>NUCLEOTIDE SEQUENCE [LARGE SCALE GENOMIC DNA]</scope>
    <source>
        <strain evidence="1 2">KACC 19322</strain>
    </source>
</reference>
<evidence type="ECO:0000313" key="1">
    <source>
        <dbReference type="EMBL" id="QEO08600.1"/>
    </source>
</evidence>
<dbReference type="KEGG" id="lyk:FLP23_00275"/>
<gene>
    <name evidence="1" type="ORF">FLP23_00275</name>
</gene>
<dbReference type="RefSeq" id="WP_149324033.1">
    <property type="nucleotide sequence ID" value="NZ_CP043504.1"/>
</dbReference>
<dbReference type="EMBL" id="CP043504">
    <property type="protein sequence ID" value="QEO08600.1"/>
    <property type="molecule type" value="Genomic_DNA"/>
</dbReference>
<name>A0A5C1Y4F2_9MICO</name>
<dbReference type="Proteomes" id="UP000322159">
    <property type="component" value="Chromosome"/>
</dbReference>
<protein>
    <submittedName>
        <fullName evidence="1">Uncharacterized protein</fullName>
    </submittedName>
</protein>
<sequence>MSDRVGVRVTSRRQARIAREVFDATHDSRAASEAMLRAVEAAAERAVEYARVGAPVLEALGRAGASVLRVSEVDPTDATAIKVIQDHMDVLVENFELAEEAIYLLGHARAQPAGRRWLLYEMFPYVDAVLPAPNLVAPVLRDLRYSIGDAMRTSRDPQLFSGLVEIVEREELGVVRRGFVAALGGQREHAAHLVEVLRRLLRDDGLWSTAARAAARLGLGELRPDIEQRISETTGWSRSDGMYAIRAFDRQRGVGTVG</sequence>
<dbReference type="OrthoDB" id="9847586at2"/>
<keyword evidence="2" id="KW-1185">Reference proteome</keyword>
<accession>A0A5C1Y4F2</accession>
<dbReference type="AlphaFoldDB" id="A0A5C1Y4F2"/>
<organism evidence="1 2">
    <name type="scientific">Protaetiibacter larvae</name>
    <dbReference type="NCBI Taxonomy" id="2592654"/>
    <lineage>
        <taxon>Bacteria</taxon>
        <taxon>Bacillati</taxon>
        <taxon>Actinomycetota</taxon>
        <taxon>Actinomycetes</taxon>
        <taxon>Micrococcales</taxon>
        <taxon>Microbacteriaceae</taxon>
        <taxon>Protaetiibacter</taxon>
    </lineage>
</organism>
<proteinExistence type="predicted"/>